<proteinExistence type="predicted"/>
<dbReference type="Gene3D" id="1.10.10.10">
    <property type="entry name" value="Winged helix-like DNA-binding domain superfamily/Winged helix DNA-binding domain"/>
    <property type="match status" value="1"/>
</dbReference>
<dbReference type="InterPro" id="IPR016032">
    <property type="entry name" value="Sig_transdc_resp-reg_C-effctor"/>
</dbReference>
<evidence type="ECO:0000313" key="6">
    <source>
        <dbReference type="Proteomes" id="UP000008206"/>
    </source>
</evidence>
<dbReference type="EMBL" id="CP002200">
    <property type="protein sequence ID" value="ADN18070.1"/>
    <property type="molecule type" value="Genomic_DNA"/>
</dbReference>
<dbReference type="InterPro" id="IPR036388">
    <property type="entry name" value="WH-like_DNA-bd_sf"/>
</dbReference>
<evidence type="ECO:0000256" key="3">
    <source>
        <dbReference type="ARBA" id="ARBA00023163"/>
    </source>
</evidence>
<organism evidence="5 6">
    <name type="scientific">Gloeothece verrucosa (strain PCC 7822)</name>
    <name type="common">Cyanothece sp. (strain PCC 7822)</name>
    <dbReference type="NCBI Taxonomy" id="497965"/>
    <lineage>
        <taxon>Bacteria</taxon>
        <taxon>Bacillati</taxon>
        <taxon>Cyanobacteriota</taxon>
        <taxon>Cyanophyceae</taxon>
        <taxon>Oscillatoriophycideae</taxon>
        <taxon>Chroococcales</taxon>
        <taxon>Aphanothecaceae</taxon>
        <taxon>Gloeothece</taxon>
        <taxon>Gloeothece verrucosa</taxon>
    </lineage>
</organism>
<gene>
    <name evidence="5" type="ordered locus">Cyan7822_6270</name>
</gene>
<evidence type="ECO:0000256" key="2">
    <source>
        <dbReference type="ARBA" id="ARBA00023125"/>
    </source>
</evidence>
<dbReference type="PANTHER" id="PTHR44688">
    <property type="entry name" value="DNA-BINDING TRANSCRIPTIONAL ACTIVATOR DEVR_DOSR"/>
    <property type="match status" value="1"/>
</dbReference>
<dbReference type="CDD" id="cd06170">
    <property type="entry name" value="LuxR_C_like"/>
    <property type="match status" value="1"/>
</dbReference>
<keyword evidence="3" id="KW-0804">Transcription</keyword>
<accession>E0UM90</accession>
<dbReference type="PRINTS" id="PR00038">
    <property type="entry name" value="HTHLUXR"/>
</dbReference>
<dbReference type="PANTHER" id="PTHR44688:SF16">
    <property type="entry name" value="DNA-BINDING TRANSCRIPTIONAL ACTIVATOR DEVR_DOSR"/>
    <property type="match status" value="1"/>
</dbReference>
<dbReference type="SUPFAM" id="SSF46894">
    <property type="entry name" value="C-terminal effector domain of the bipartite response regulators"/>
    <property type="match status" value="1"/>
</dbReference>
<dbReference type="PROSITE" id="PS50043">
    <property type="entry name" value="HTH_LUXR_2"/>
    <property type="match status" value="1"/>
</dbReference>
<sequence length="71" mass="8071">MNDLPLNLTPRQKKVLTLICQGKSREAIAEYLQISEKTCHYHTGNLTKQFGVKELYQVVALAYQHNIIKAG</sequence>
<dbReference type="OrthoDB" id="9808843at2"/>
<keyword evidence="5" id="KW-0614">Plasmid</keyword>
<dbReference type="HOGENOM" id="CLU_2733294_0_0_3"/>
<keyword evidence="2" id="KW-0238">DNA-binding</keyword>
<keyword evidence="1" id="KW-0805">Transcription regulation</keyword>
<dbReference type="RefSeq" id="WP_013334818.1">
    <property type="nucleotide sequence ID" value="NC_014534.1"/>
</dbReference>
<feature type="domain" description="HTH luxR-type" evidence="4">
    <location>
        <begin position="1"/>
        <end position="66"/>
    </location>
</feature>
<dbReference type="AlphaFoldDB" id="E0UM90"/>
<dbReference type="Pfam" id="PF00196">
    <property type="entry name" value="GerE"/>
    <property type="match status" value="1"/>
</dbReference>
<keyword evidence="6" id="KW-1185">Reference proteome</keyword>
<dbReference type="InterPro" id="IPR000792">
    <property type="entry name" value="Tscrpt_reg_LuxR_C"/>
</dbReference>
<name>E0UM90_GLOV7</name>
<protein>
    <submittedName>
        <fullName evidence="5">Transcriptional regulator, LuxR family</fullName>
    </submittedName>
</protein>
<evidence type="ECO:0000256" key="1">
    <source>
        <dbReference type="ARBA" id="ARBA00023015"/>
    </source>
</evidence>
<dbReference type="SMART" id="SM00421">
    <property type="entry name" value="HTH_LUXR"/>
    <property type="match status" value="1"/>
</dbReference>
<reference evidence="6" key="1">
    <citation type="journal article" date="2011" name="MBio">
        <title>Novel metabolic attributes of the genus Cyanothece, comprising a group of unicellular nitrogen-fixing Cyanobacteria.</title>
        <authorList>
            <person name="Bandyopadhyay A."/>
            <person name="Elvitigala T."/>
            <person name="Welsh E."/>
            <person name="Stockel J."/>
            <person name="Liberton M."/>
            <person name="Min H."/>
            <person name="Sherman L.A."/>
            <person name="Pakrasi H.B."/>
        </authorList>
    </citation>
    <scope>NUCLEOTIDE SEQUENCE [LARGE SCALE GENOMIC DNA]</scope>
    <source>
        <strain evidence="6">PCC 7822</strain>
        <plasmid evidence="6">Cy782202</plasmid>
    </source>
</reference>
<geneLocation type="plasmid" evidence="5 6">
    <name>Cy782202</name>
</geneLocation>
<dbReference type="GO" id="GO:0006355">
    <property type="term" value="P:regulation of DNA-templated transcription"/>
    <property type="evidence" value="ECO:0007669"/>
    <property type="project" value="InterPro"/>
</dbReference>
<evidence type="ECO:0000313" key="5">
    <source>
        <dbReference type="EMBL" id="ADN18070.1"/>
    </source>
</evidence>
<dbReference type="GO" id="GO:0003677">
    <property type="term" value="F:DNA binding"/>
    <property type="evidence" value="ECO:0007669"/>
    <property type="project" value="UniProtKB-KW"/>
</dbReference>
<dbReference type="Proteomes" id="UP000008206">
    <property type="component" value="Plasmid Cy782202"/>
</dbReference>
<dbReference type="KEGG" id="cyj:Cyan7822_6270"/>
<evidence type="ECO:0000259" key="4">
    <source>
        <dbReference type="PROSITE" id="PS50043"/>
    </source>
</evidence>